<dbReference type="STRING" id="84531.LA76x_3242"/>
<name>A0A0S2FCU2_LYSAN</name>
<proteinExistence type="predicted"/>
<accession>A0A0S2FCU2</accession>
<dbReference type="PATRIC" id="fig|84531.8.peg.3258"/>
<gene>
    <name evidence="1" type="ORF">LA76x_3242</name>
</gene>
<dbReference type="KEGG" id="lab:LA76x_3242"/>
<dbReference type="EMBL" id="CP011129">
    <property type="protein sequence ID" value="ALN81369.1"/>
    <property type="molecule type" value="Genomic_DNA"/>
</dbReference>
<dbReference type="AlphaFoldDB" id="A0A0S2FCU2"/>
<sequence>MHPAARYAAAASSMRSAFAGSDWQTGRVDTGRRACARPRTPGACGGTTFCELRVGRGGVEACS</sequence>
<evidence type="ECO:0000313" key="2">
    <source>
        <dbReference type="Proteomes" id="UP000060787"/>
    </source>
</evidence>
<reference evidence="1 2" key="1">
    <citation type="journal article" date="2015" name="BMC Genomics">
        <title>Comparative genomics and metabolic profiling of the genus Lysobacter.</title>
        <authorList>
            <person name="de Bruijn I."/>
            <person name="Cheng X."/>
            <person name="de Jager V."/>
            <person name="Exposito R.G."/>
            <person name="Watrous J."/>
            <person name="Patel N."/>
            <person name="Postma J."/>
            <person name="Dorrestein P.C."/>
            <person name="Kobayashi D."/>
            <person name="Raaijmakers J.M."/>
        </authorList>
    </citation>
    <scope>NUCLEOTIDE SEQUENCE [LARGE SCALE GENOMIC DNA]</scope>
    <source>
        <strain evidence="1 2">76</strain>
    </source>
</reference>
<evidence type="ECO:0000313" key="1">
    <source>
        <dbReference type="EMBL" id="ALN81369.1"/>
    </source>
</evidence>
<organism evidence="1 2">
    <name type="scientific">Lysobacter antibioticus</name>
    <dbReference type="NCBI Taxonomy" id="84531"/>
    <lineage>
        <taxon>Bacteria</taxon>
        <taxon>Pseudomonadati</taxon>
        <taxon>Pseudomonadota</taxon>
        <taxon>Gammaproteobacteria</taxon>
        <taxon>Lysobacterales</taxon>
        <taxon>Lysobacteraceae</taxon>
        <taxon>Lysobacter</taxon>
    </lineage>
</organism>
<dbReference type="Proteomes" id="UP000060787">
    <property type="component" value="Chromosome"/>
</dbReference>
<protein>
    <submittedName>
        <fullName evidence="1">Uncharacterized protein</fullName>
    </submittedName>
</protein>
<keyword evidence="2" id="KW-1185">Reference proteome</keyword>